<keyword evidence="1" id="KW-0812">Transmembrane</keyword>
<feature type="transmembrane region" description="Helical" evidence="1">
    <location>
        <begin position="91"/>
        <end position="118"/>
    </location>
</feature>
<reference evidence="2 3" key="1">
    <citation type="submission" date="2016-10" db="EMBL/GenBank/DDBJ databases">
        <authorList>
            <person name="de Groot N.N."/>
        </authorList>
    </citation>
    <scope>NUCLEOTIDE SEQUENCE [LARGE SCALE GENOMIC DNA]</scope>
    <source>
        <strain evidence="2 3">SLAS-1</strain>
    </source>
</reference>
<evidence type="ECO:0000256" key="1">
    <source>
        <dbReference type="SAM" id="Phobius"/>
    </source>
</evidence>
<organism evidence="2 3">
    <name type="scientific">Halarsenatibacter silvermanii</name>
    <dbReference type="NCBI Taxonomy" id="321763"/>
    <lineage>
        <taxon>Bacteria</taxon>
        <taxon>Bacillati</taxon>
        <taxon>Bacillota</taxon>
        <taxon>Clostridia</taxon>
        <taxon>Halanaerobiales</taxon>
        <taxon>Halarsenatibacteraceae</taxon>
        <taxon>Halarsenatibacter</taxon>
    </lineage>
</organism>
<name>A0A1G9RQA2_9FIRM</name>
<dbReference type="RefSeq" id="WP_089761542.1">
    <property type="nucleotide sequence ID" value="NZ_FNGO01000023.1"/>
</dbReference>
<gene>
    <name evidence="2" type="ORF">SAMN04488692_12328</name>
</gene>
<dbReference type="AlphaFoldDB" id="A0A1G9RQA2"/>
<feature type="transmembrane region" description="Helical" evidence="1">
    <location>
        <begin position="52"/>
        <end position="70"/>
    </location>
</feature>
<feature type="transmembrane region" description="Helical" evidence="1">
    <location>
        <begin position="174"/>
        <end position="194"/>
    </location>
</feature>
<keyword evidence="1" id="KW-0472">Membrane</keyword>
<feature type="transmembrane region" description="Helical" evidence="1">
    <location>
        <begin position="18"/>
        <end position="40"/>
    </location>
</feature>
<feature type="transmembrane region" description="Helical" evidence="1">
    <location>
        <begin position="200"/>
        <end position="218"/>
    </location>
</feature>
<dbReference type="EMBL" id="FNGO01000023">
    <property type="protein sequence ID" value="SDM25529.1"/>
    <property type="molecule type" value="Genomic_DNA"/>
</dbReference>
<dbReference type="STRING" id="321763.SAMN04488692_12328"/>
<dbReference type="OrthoDB" id="2112005at2"/>
<evidence type="ECO:0000313" key="3">
    <source>
        <dbReference type="Proteomes" id="UP000199476"/>
    </source>
</evidence>
<keyword evidence="3" id="KW-1185">Reference proteome</keyword>
<proteinExistence type="predicted"/>
<evidence type="ECO:0000313" key="2">
    <source>
        <dbReference type="EMBL" id="SDM25529.1"/>
    </source>
</evidence>
<feature type="transmembrane region" description="Helical" evidence="1">
    <location>
        <begin position="124"/>
        <end position="153"/>
    </location>
</feature>
<sequence>MTFWNITKDAFKKFYESLFFNIIISLIWFAFSAPIMFLALNAFRPQGITFPLLIPLLLIGPFTISGLTVIDKKYCREPVKLRQFFTYLPPVFIKGIINMAFAGAVYAVLLIAANFYLARSGESFVMLALTALVVYFLLYFTLSQMLFWGLSVVREEMDFLTRAKYSLLIPLDNLIHSAIWLLIQLVLTAGLFILTPGLPVLFFSLTSLLIISGTRKLLDPYVKEELKIEM</sequence>
<evidence type="ECO:0008006" key="4">
    <source>
        <dbReference type="Google" id="ProtNLM"/>
    </source>
</evidence>
<accession>A0A1G9RQA2</accession>
<protein>
    <recommendedName>
        <fullName evidence="4">Membrane protein YesL</fullName>
    </recommendedName>
</protein>
<dbReference type="Proteomes" id="UP000199476">
    <property type="component" value="Unassembled WGS sequence"/>
</dbReference>
<keyword evidence="1" id="KW-1133">Transmembrane helix</keyword>